<dbReference type="InterPro" id="IPR006680">
    <property type="entry name" value="Amidohydro-rel"/>
</dbReference>
<keyword evidence="1" id="KW-0479">Metal-binding</keyword>
<feature type="domain" description="Aminodeoxyfutalosine deaminase/Imidazolonepropionase-like composite" evidence="5">
    <location>
        <begin position="34"/>
        <end position="58"/>
    </location>
</feature>
<evidence type="ECO:0000256" key="3">
    <source>
        <dbReference type="ARBA" id="ARBA00022833"/>
    </source>
</evidence>
<evidence type="ECO:0000259" key="5">
    <source>
        <dbReference type="Pfam" id="PF22039"/>
    </source>
</evidence>
<comment type="caution">
    <text evidence="6">The sequence shown here is derived from an EMBL/GenBank/DDBJ whole genome shotgun (WGS) entry which is preliminary data.</text>
</comment>
<evidence type="ECO:0000313" key="6">
    <source>
        <dbReference type="EMBL" id="GAA3789534.1"/>
    </source>
</evidence>
<dbReference type="SUPFAM" id="SSF51556">
    <property type="entry name" value="Metallo-dependent hydrolases"/>
    <property type="match status" value="1"/>
</dbReference>
<evidence type="ECO:0000256" key="2">
    <source>
        <dbReference type="ARBA" id="ARBA00022801"/>
    </source>
</evidence>
<dbReference type="RefSeq" id="WP_344933714.1">
    <property type="nucleotide sequence ID" value="NZ_BAAAZR010000001.1"/>
</dbReference>
<keyword evidence="3" id="KW-0862">Zinc</keyword>
<accession>A0ABP7HCG8</accession>
<dbReference type="InterPro" id="IPR011059">
    <property type="entry name" value="Metal-dep_hydrolase_composite"/>
</dbReference>
<dbReference type="InterPro" id="IPR054418">
    <property type="entry name" value="MQNX/HUTI_composite_N"/>
</dbReference>
<dbReference type="Proteomes" id="UP001500888">
    <property type="component" value="Unassembled WGS sequence"/>
</dbReference>
<dbReference type="EMBL" id="BAAAZR010000001">
    <property type="protein sequence ID" value="GAA3789534.1"/>
    <property type="molecule type" value="Genomic_DNA"/>
</dbReference>
<organism evidence="6 7">
    <name type="scientific">Sphaerisporangium flaviroseum</name>
    <dbReference type="NCBI Taxonomy" id="509199"/>
    <lineage>
        <taxon>Bacteria</taxon>
        <taxon>Bacillati</taxon>
        <taxon>Actinomycetota</taxon>
        <taxon>Actinomycetes</taxon>
        <taxon>Streptosporangiales</taxon>
        <taxon>Streptosporangiaceae</taxon>
        <taxon>Sphaerisporangium</taxon>
    </lineage>
</organism>
<protein>
    <submittedName>
        <fullName evidence="6">Amidohydrolase</fullName>
    </submittedName>
</protein>
<feature type="domain" description="Amidohydrolase-related" evidence="4">
    <location>
        <begin position="68"/>
        <end position="423"/>
    </location>
</feature>
<dbReference type="Pfam" id="PF22039">
    <property type="entry name" value="HUTI_composite_bact"/>
    <property type="match status" value="1"/>
</dbReference>
<dbReference type="Gene3D" id="2.30.40.10">
    <property type="entry name" value="Urease, subunit C, domain 1"/>
    <property type="match status" value="1"/>
</dbReference>
<evidence type="ECO:0000256" key="1">
    <source>
        <dbReference type="ARBA" id="ARBA00022723"/>
    </source>
</evidence>
<gene>
    <name evidence="6" type="ORF">GCM10022226_05320</name>
</gene>
<dbReference type="PANTHER" id="PTHR43794:SF11">
    <property type="entry name" value="AMIDOHYDROLASE-RELATED DOMAIN-CONTAINING PROTEIN"/>
    <property type="match status" value="1"/>
</dbReference>
<keyword evidence="7" id="KW-1185">Reference proteome</keyword>
<dbReference type="InterPro" id="IPR032466">
    <property type="entry name" value="Metal_Hydrolase"/>
</dbReference>
<proteinExistence type="predicted"/>
<keyword evidence="2" id="KW-0378">Hydrolase</keyword>
<evidence type="ECO:0000313" key="7">
    <source>
        <dbReference type="Proteomes" id="UP001500888"/>
    </source>
</evidence>
<evidence type="ECO:0000259" key="4">
    <source>
        <dbReference type="Pfam" id="PF01979"/>
    </source>
</evidence>
<dbReference type="Pfam" id="PF01979">
    <property type="entry name" value="Amidohydro_1"/>
    <property type="match status" value="1"/>
</dbReference>
<dbReference type="InterPro" id="IPR050287">
    <property type="entry name" value="MTA/SAH_deaminase"/>
</dbReference>
<dbReference type="Gene3D" id="3.20.20.140">
    <property type="entry name" value="Metal-dependent hydrolases"/>
    <property type="match status" value="1"/>
</dbReference>
<dbReference type="PANTHER" id="PTHR43794">
    <property type="entry name" value="AMINOHYDROLASE SSNA-RELATED"/>
    <property type="match status" value="1"/>
</dbReference>
<dbReference type="SUPFAM" id="SSF51338">
    <property type="entry name" value="Composite domain of metallo-dependent hydrolases"/>
    <property type="match status" value="1"/>
</dbReference>
<name>A0ABP7HCG8_9ACTN</name>
<reference evidence="7" key="1">
    <citation type="journal article" date="2019" name="Int. J. Syst. Evol. Microbiol.">
        <title>The Global Catalogue of Microorganisms (GCM) 10K type strain sequencing project: providing services to taxonomists for standard genome sequencing and annotation.</title>
        <authorList>
            <consortium name="The Broad Institute Genomics Platform"/>
            <consortium name="The Broad Institute Genome Sequencing Center for Infectious Disease"/>
            <person name="Wu L."/>
            <person name="Ma J."/>
        </authorList>
    </citation>
    <scope>NUCLEOTIDE SEQUENCE [LARGE SCALE GENOMIC DNA]</scope>
    <source>
        <strain evidence="7">JCM 16908</strain>
    </source>
</reference>
<sequence length="468" mass="48218">MSLPFGHVALIPDLLITGGDVVTMNPDREVLVGGAVAIGGERIVAVGSTSGLRTRWPGVAELDARDCVVTPGMVNAHQHLTGDPLARACIPDGITSDEAVFRWSVPLHAAHRPEDDELSALLACVESLRNGVTTIVEAGTVAHPARVAAAMTRAGVRGTVGAWGWDVGDAPYAAPAGEVLDRLRALTEAYPAGGMVAAAVTLVGHGLASDELLAGAAELAGKAGAVMTMHMSPGPGDVEHYRERSGRRPLAHLAGLGVLGPHLLLAHAVWLDDTEVELLLSSRTAVAYCPWAYLRLGQGVTRAGRHAELYARGGRVALGCDAGNAGDAADILRAAALAAGLARDTALDPAALGAAGAFAMATIRGAEAIGMDGQVGSVEVGKLADLVVHDATGPQWTPRGDVAQQLVWSTDGRSVRDVLVGGRFAVRDGRCVTVDERALRAEAAEASAALLARAGVSIRHNWPQVRSS</sequence>